<dbReference type="GeneID" id="91100029"/>
<evidence type="ECO:0000313" key="3">
    <source>
        <dbReference type="Proteomes" id="UP001358614"/>
    </source>
</evidence>
<dbReference type="EMBL" id="CP144089">
    <property type="protein sequence ID" value="WWD03178.1"/>
    <property type="molecule type" value="Genomic_DNA"/>
</dbReference>
<gene>
    <name evidence="2" type="ORF">V865_001225</name>
</gene>
<feature type="region of interest" description="Disordered" evidence="1">
    <location>
        <begin position="1"/>
        <end position="78"/>
    </location>
</feature>
<dbReference type="Proteomes" id="UP001358614">
    <property type="component" value="Chromosome 1"/>
</dbReference>
<evidence type="ECO:0000313" key="2">
    <source>
        <dbReference type="EMBL" id="WWD03178.1"/>
    </source>
</evidence>
<protein>
    <submittedName>
        <fullName evidence="2">Uncharacterized protein</fullName>
    </submittedName>
</protein>
<accession>A0AAX4KBB9</accession>
<reference evidence="2 3" key="1">
    <citation type="submission" date="2024-01" db="EMBL/GenBank/DDBJ databases">
        <title>Comparative genomics of Cryptococcus and Kwoniella reveals pathogenesis evolution and contrasting modes of karyotype evolution via chromosome fusion or intercentromeric recombination.</title>
        <authorList>
            <person name="Coelho M.A."/>
            <person name="David-Palma M."/>
            <person name="Shea T."/>
            <person name="Bowers K."/>
            <person name="McGinley-Smith S."/>
            <person name="Mohammad A.W."/>
            <person name="Gnirke A."/>
            <person name="Yurkov A.M."/>
            <person name="Nowrousian M."/>
            <person name="Sun S."/>
            <person name="Cuomo C.A."/>
            <person name="Heitman J."/>
        </authorList>
    </citation>
    <scope>NUCLEOTIDE SEQUENCE [LARGE SCALE GENOMIC DNA]</scope>
    <source>
        <strain evidence="2 3">PYCC6329</strain>
    </source>
</reference>
<evidence type="ECO:0000256" key="1">
    <source>
        <dbReference type="SAM" id="MobiDB-lite"/>
    </source>
</evidence>
<feature type="compositionally biased region" description="Basic and acidic residues" evidence="1">
    <location>
        <begin position="1"/>
        <end position="11"/>
    </location>
</feature>
<sequence>MDGKEERDSSKQESQVSATPSGGHGNTASATSGAGNSNLTASSNVYDAVTSESKVTTELTDADTTSDKPRGKVDTRSARERAIDKKWGVNTQGYDWFEGDGQKYDYADNRGYIRSSRPGWVEALKEKAGLSSS</sequence>
<organism evidence="2 3">
    <name type="scientific">Kwoniella europaea PYCC6329</name>
    <dbReference type="NCBI Taxonomy" id="1423913"/>
    <lineage>
        <taxon>Eukaryota</taxon>
        <taxon>Fungi</taxon>
        <taxon>Dikarya</taxon>
        <taxon>Basidiomycota</taxon>
        <taxon>Agaricomycotina</taxon>
        <taxon>Tremellomycetes</taxon>
        <taxon>Tremellales</taxon>
        <taxon>Cryptococcaceae</taxon>
        <taxon>Kwoniella</taxon>
    </lineage>
</organism>
<dbReference type="KEGG" id="ker:91100029"/>
<dbReference type="AlphaFoldDB" id="A0AAX4KBB9"/>
<keyword evidence="3" id="KW-1185">Reference proteome</keyword>
<feature type="compositionally biased region" description="Basic and acidic residues" evidence="1">
    <location>
        <begin position="65"/>
        <end position="78"/>
    </location>
</feature>
<proteinExistence type="predicted"/>
<feature type="compositionally biased region" description="Polar residues" evidence="1">
    <location>
        <begin position="12"/>
        <end position="63"/>
    </location>
</feature>
<name>A0AAX4KBB9_9TREE</name>
<dbReference type="RefSeq" id="XP_066081145.1">
    <property type="nucleotide sequence ID" value="XM_066225048.1"/>
</dbReference>